<dbReference type="Pfam" id="PF01208">
    <property type="entry name" value="URO-D"/>
    <property type="match status" value="1"/>
</dbReference>
<name>A0A317MW85_9GAMM</name>
<feature type="domain" description="Uroporphyrinogen decarboxylase (URO-D)" evidence="1">
    <location>
        <begin position="76"/>
        <end position="220"/>
    </location>
</feature>
<dbReference type="GO" id="GO:0006779">
    <property type="term" value="P:porphyrin-containing compound biosynthetic process"/>
    <property type="evidence" value="ECO:0007669"/>
    <property type="project" value="InterPro"/>
</dbReference>
<dbReference type="RefSeq" id="WP_110018062.1">
    <property type="nucleotide sequence ID" value="NZ_QGTJ01000004.1"/>
</dbReference>
<dbReference type="AlphaFoldDB" id="A0A317MW85"/>
<accession>A0A317MW85</accession>
<sequence length="322" mass="34526">MPSSLLNARTSSPVAFWKHHPGADECTEDLVAATLAFQQATQCDLVKLMPAGHYQVAGRGVHGVWQGDALGRRSFLSRAVQQPADWARLSAALTTQERAIVEAARRVRRALDPQRPLLATVFAPLTQAMMLAGSECLQTHLRHAGEAVQAGLATLTAATQTLIAAYAEAGVDGIYLAAQHMSDALVPLPLYRSWARDSDLQTLAACADFAGNVLHVHGSGVHFEALPSNGHWTIHYELEPGNATPETYRRHTRLAAAIGLPFAIWDDAAAVDAAIAAALRRFGQRTALLTGPCVVPLAVPTARIATWIRHARHAAARSSRSD</sequence>
<reference evidence="2 3" key="1">
    <citation type="submission" date="2018-05" db="EMBL/GenBank/DDBJ databases">
        <title>Genomic Encyclopedia of Type Strains, Phase IV (KMG-IV): sequencing the most valuable type-strain genomes for metagenomic binning, comparative biology and taxonomic classification.</title>
        <authorList>
            <person name="Goeker M."/>
        </authorList>
    </citation>
    <scope>NUCLEOTIDE SEQUENCE [LARGE SCALE GENOMIC DNA]</scope>
    <source>
        <strain evidence="2 3">DSM 23606</strain>
    </source>
</reference>
<comment type="caution">
    <text evidence="2">The sequence shown here is derived from an EMBL/GenBank/DDBJ whole genome shotgun (WGS) entry which is preliminary data.</text>
</comment>
<dbReference type="InterPro" id="IPR038071">
    <property type="entry name" value="UROD/MetE-like_sf"/>
</dbReference>
<dbReference type="InterPro" id="IPR000257">
    <property type="entry name" value="Uroporphyrinogen_deCOase"/>
</dbReference>
<evidence type="ECO:0000259" key="1">
    <source>
        <dbReference type="Pfam" id="PF01208"/>
    </source>
</evidence>
<dbReference type="Gene3D" id="3.20.20.210">
    <property type="match status" value="1"/>
</dbReference>
<organism evidence="2 3">
    <name type="scientific">Plasticicumulans acidivorans</name>
    <dbReference type="NCBI Taxonomy" id="886464"/>
    <lineage>
        <taxon>Bacteria</taxon>
        <taxon>Pseudomonadati</taxon>
        <taxon>Pseudomonadota</taxon>
        <taxon>Gammaproteobacteria</taxon>
        <taxon>Candidatus Competibacteraceae</taxon>
        <taxon>Plasticicumulans</taxon>
    </lineage>
</organism>
<dbReference type="OrthoDB" id="7375127at2"/>
<dbReference type="Proteomes" id="UP000246569">
    <property type="component" value="Unassembled WGS sequence"/>
</dbReference>
<evidence type="ECO:0000313" key="3">
    <source>
        <dbReference type="Proteomes" id="UP000246569"/>
    </source>
</evidence>
<dbReference type="SUPFAM" id="SSF51726">
    <property type="entry name" value="UROD/MetE-like"/>
    <property type="match status" value="1"/>
</dbReference>
<keyword evidence="3" id="KW-1185">Reference proteome</keyword>
<gene>
    <name evidence="2" type="ORF">C7443_10414</name>
</gene>
<dbReference type="EMBL" id="QGTJ01000004">
    <property type="protein sequence ID" value="PWV62220.1"/>
    <property type="molecule type" value="Genomic_DNA"/>
</dbReference>
<dbReference type="GO" id="GO:0004853">
    <property type="term" value="F:uroporphyrinogen decarboxylase activity"/>
    <property type="evidence" value="ECO:0007669"/>
    <property type="project" value="InterPro"/>
</dbReference>
<protein>
    <submittedName>
        <fullName evidence="2">Uroporphyrinogen decarboxylase</fullName>
    </submittedName>
</protein>
<proteinExistence type="predicted"/>
<evidence type="ECO:0000313" key="2">
    <source>
        <dbReference type="EMBL" id="PWV62220.1"/>
    </source>
</evidence>